<feature type="region of interest" description="Disordered" evidence="1">
    <location>
        <begin position="61"/>
        <end position="209"/>
    </location>
</feature>
<feature type="compositionally biased region" description="Basic and acidic residues" evidence="1">
    <location>
        <begin position="77"/>
        <end position="90"/>
    </location>
</feature>
<proteinExistence type="predicted"/>
<feature type="compositionally biased region" description="Low complexity" evidence="1">
    <location>
        <begin position="223"/>
        <end position="237"/>
    </location>
</feature>
<feature type="compositionally biased region" description="Basic and acidic residues" evidence="1">
    <location>
        <begin position="157"/>
        <end position="168"/>
    </location>
</feature>
<dbReference type="Proteomes" id="UP000772434">
    <property type="component" value="Unassembled WGS sequence"/>
</dbReference>
<feature type="region of interest" description="Disordered" evidence="1">
    <location>
        <begin position="21"/>
        <end position="46"/>
    </location>
</feature>
<evidence type="ECO:0000313" key="4">
    <source>
        <dbReference type="Proteomes" id="UP000772434"/>
    </source>
</evidence>
<evidence type="ECO:0000256" key="1">
    <source>
        <dbReference type="SAM" id="MobiDB-lite"/>
    </source>
</evidence>
<feature type="compositionally biased region" description="Polar residues" evidence="1">
    <location>
        <begin position="194"/>
        <end position="203"/>
    </location>
</feature>
<reference evidence="3" key="1">
    <citation type="submission" date="2020-11" db="EMBL/GenBank/DDBJ databases">
        <authorList>
            <consortium name="DOE Joint Genome Institute"/>
            <person name="Ahrendt S."/>
            <person name="Riley R."/>
            <person name="Andreopoulos W."/>
            <person name="Labutti K."/>
            <person name="Pangilinan J."/>
            <person name="Ruiz-Duenas F.J."/>
            <person name="Barrasa J.M."/>
            <person name="Sanchez-Garcia M."/>
            <person name="Camarero S."/>
            <person name="Miyauchi S."/>
            <person name="Serrano A."/>
            <person name="Linde D."/>
            <person name="Babiker R."/>
            <person name="Drula E."/>
            <person name="Ayuso-Fernandez I."/>
            <person name="Pacheco R."/>
            <person name="Padilla G."/>
            <person name="Ferreira P."/>
            <person name="Barriuso J."/>
            <person name="Kellner H."/>
            <person name="Castanera R."/>
            <person name="Alfaro M."/>
            <person name="Ramirez L."/>
            <person name="Pisabarro A.G."/>
            <person name="Kuo A."/>
            <person name="Tritt A."/>
            <person name="Lipzen A."/>
            <person name="He G."/>
            <person name="Yan M."/>
            <person name="Ng V."/>
            <person name="Cullen D."/>
            <person name="Martin F."/>
            <person name="Rosso M.-N."/>
            <person name="Henrissat B."/>
            <person name="Hibbett D."/>
            <person name="Martinez A.T."/>
            <person name="Grigoriev I.V."/>
        </authorList>
    </citation>
    <scope>NUCLEOTIDE SEQUENCE</scope>
    <source>
        <strain evidence="3">AH 40177</strain>
    </source>
</reference>
<dbReference type="OrthoDB" id="3070528at2759"/>
<sequence length="547" mass="60081">MPASTVTITPIVKKTRASAAAAAANSGPKTRTRAAAQVVGANAPAKKKEIDLKALALQQKKEAQKKSQQKAQQARDAAIRERARAMREAQGDDDDDDNTAGQDLDGLDGGNDLDGQRDSPVPPLDKEEQDDQDLDGPLDKDPDALLFQETFKGSGSDNEHRQAERHGNDEDEDNDAPGIVAGHNDNDDMEVDLPSNQIQVSSPPSMPSKKALNRLRARLVLGSSPVKSSCSRSSASSDPLTPPSRRRGGRITEKHFTHRTRCLAILGKRMNCRATATQQPFPLDKHGYNMEILQDLAKDYKGEDDMVEVFARVLASVDTQQELVQFLGYARSGFFTNCMAKAREWVATRFGLPGKMNSTEVKELVGWLLKDGHYKYGKVDIHNKTYNTKLPFGCEGIAHILCLEVFATKGGANIEIFREIVNVRKIAPTTIALMITFIEHSLNEYVEGVYRNVEFSDTARPRYCFHLSSFNRIANKAPKWANNFATSLYKLILTQSNKEFLLDAEADDLTKVDIEGLEAAAVAAPVDNRGPSPLPSSSPPRSSPLHS</sequence>
<feature type="compositionally biased region" description="Pro residues" evidence="1">
    <location>
        <begin position="532"/>
        <end position="547"/>
    </location>
</feature>
<dbReference type="AlphaFoldDB" id="A0A9P5Q1W8"/>
<evidence type="ECO:0000259" key="2">
    <source>
        <dbReference type="Pfam" id="PF20149"/>
    </source>
</evidence>
<accession>A0A9P5Q1W8</accession>
<name>A0A9P5Q1W8_9AGAR</name>
<feature type="region of interest" description="Disordered" evidence="1">
    <location>
        <begin position="223"/>
        <end position="253"/>
    </location>
</feature>
<evidence type="ECO:0000313" key="3">
    <source>
        <dbReference type="EMBL" id="KAF9073329.1"/>
    </source>
</evidence>
<feature type="region of interest" description="Disordered" evidence="1">
    <location>
        <begin position="524"/>
        <end position="547"/>
    </location>
</feature>
<dbReference type="Pfam" id="PF20149">
    <property type="entry name" value="DUF6532"/>
    <property type="match status" value="1"/>
</dbReference>
<feature type="domain" description="DUF6532" evidence="2">
    <location>
        <begin position="272"/>
        <end position="472"/>
    </location>
</feature>
<feature type="compositionally biased region" description="Acidic residues" evidence="1">
    <location>
        <begin position="127"/>
        <end position="136"/>
    </location>
</feature>
<dbReference type="InterPro" id="IPR045341">
    <property type="entry name" value="DUF6532"/>
</dbReference>
<protein>
    <recommendedName>
        <fullName evidence="2">DUF6532 domain-containing protein</fullName>
    </recommendedName>
</protein>
<organism evidence="3 4">
    <name type="scientific">Rhodocollybia butyracea</name>
    <dbReference type="NCBI Taxonomy" id="206335"/>
    <lineage>
        <taxon>Eukaryota</taxon>
        <taxon>Fungi</taxon>
        <taxon>Dikarya</taxon>
        <taxon>Basidiomycota</taxon>
        <taxon>Agaricomycotina</taxon>
        <taxon>Agaricomycetes</taxon>
        <taxon>Agaricomycetidae</taxon>
        <taxon>Agaricales</taxon>
        <taxon>Marasmiineae</taxon>
        <taxon>Omphalotaceae</taxon>
        <taxon>Rhodocollybia</taxon>
    </lineage>
</organism>
<dbReference type="EMBL" id="JADNRY010000018">
    <property type="protein sequence ID" value="KAF9073329.1"/>
    <property type="molecule type" value="Genomic_DNA"/>
</dbReference>
<gene>
    <name evidence="3" type="ORF">BDP27DRAFT_1417141</name>
</gene>
<feature type="compositionally biased region" description="Low complexity" evidence="1">
    <location>
        <begin position="34"/>
        <end position="44"/>
    </location>
</feature>
<keyword evidence="4" id="KW-1185">Reference proteome</keyword>
<comment type="caution">
    <text evidence="3">The sequence shown here is derived from an EMBL/GenBank/DDBJ whole genome shotgun (WGS) entry which is preliminary data.</text>
</comment>